<evidence type="ECO:0000256" key="1">
    <source>
        <dbReference type="ARBA" id="ARBA00001933"/>
    </source>
</evidence>
<keyword evidence="4" id="KW-0663">Pyridoxal phosphate</keyword>
<name>A0A098FZA4_9GAMM</name>
<evidence type="ECO:0000259" key="7">
    <source>
        <dbReference type="Pfam" id="PF01212"/>
    </source>
</evidence>
<dbReference type="STRING" id="1212491.LFA_0074"/>
<dbReference type="PIRSF" id="PIRSF017617">
    <property type="entry name" value="Thr_aldolase"/>
    <property type="match status" value="1"/>
</dbReference>
<evidence type="ECO:0000313" key="9">
    <source>
        <dbReference type="Proteomes" id="UP000032430"/>
    </source>
</evidence>
<dbReference type="OrthoDB" id="9774495at2"/>
<dbReference type="Pfam" id="PF01212">
    <property type="entry name" value="Beta_elim_lyase"/>
    <property type="match status" value="1"/>
</dbReference>
<evidence type="ECO:0000256" key="5">
    <source>
        <dbReference type="ARBA" id="ARBA00023239"/>
    </source>
</evidence>
<dbReference type="InterPro" id="IPR015422">
    <property type="entry name" value="PyrdxlP-dep_Trfase_small"/>
</dbReference>
<dbReference type="HOGENOM" id="CLU_029381_0_3_6"/>
<accession>A0A098FZA4</accession>
<dbReference type="InterPro" id="IPR015424">
    <property type="entry name" value="PyrdxlP-dep_Trfase"/>
</dbReference>
<dbReference type="Gene3D" id="3.40.640.10">
    <property type="entry name" value="Type I PLP-dependent aspartate aminotransferase-like (Major domain)"/>
    <property type="match status" value="1"/>
</dbReference>
<dbReference type="GO" id="GO:0008732">
    <property type="term" value="F:L-allo-threonine aldolase activity"/>
    <property type="evidence" value="ECO:0007669"/>
    <property type="project" value="TreeGrafter"/>
</dbReference>
<dbReference type="GO" id="GO:0006545">
    <property type="term" value="P:glycine biosynthetic process"/>
    <property type="evidence" value="ECO:0007669"/>
    <property type="project" value="TreeGrafter"/>
</dbReference>
<dbReference type="PANTHER" id="PTHR48097:SF9">
    <property type="entry name" value="L-THREONINE ALDOLASE"/>
    <property type="match status" value="1"/>
</dbReference>
<dbReference type="NCBIfam" id="NF007825">
    <property type="entry name" value="PRK10534.1"/>
    <property type="match status" value="1"/>
</dbReference>
<evidence type="ECO:0000256" key="4">
    <source>
        <dbReference type="ARBA" id="ARBA00022898"/>
    </source>
</evidence>
<dbReference type="CDD" id="cd06502">
    <property type="entry name" value="TA_like"/>
    <property type="match status" value="1"/>
</dbReference>
<dbReference type="AlphaFoldDB" id="A0A098FZA4"/>
<organism evidence="8 9">
    <name type="scientific">Legionella fallonii LLAP-10</name>
    <dbReference type="NCBI Taxonomy" id="1212491"/>
    <lineage>
        <taxon>Bacteria</taxon>
        <taxon>Pseudomonadati</taxon>
        <taxon>Pseudomonadota</taxon>
        <taxon>Gammaproteobacteria</taxon>
        <taxon>Legionellales</taxon>
        <taxon>Legionellaceae</taxon>
        <taxon>Legionella</taxon>
    </lineage>
</organism>
<dbReference type="GO" id="GO:0005829">
    <property type="term" value="C:cytosol"/>
    <property type="evidence" value="ECO:0007669"/>
    <property type="project" value="TreeGrafter"/>
</dbReference>
<dbReference type="InterPro" id="IPR015421">
    <property type="entry name" value="PyrdxlP-dep_Trfase_major"/>
</dbReference>
<keyword evidence="5 8" id="KW-0456">Lyase</keyword>
<dbReference type="NCBIfam" id="NF041359">
    <property type="entry name" value="GntG_guanitoxin"/>
    <property type="match status" value="1"/>
</dbReference>
<dbReference type="Proteomes" id="UP000032430">
    <property type="component" value="Chromosome I"/>
</dbReference>
<feature type="modified residue" description="N6-(pyridoxal phosphate)lysine" evidence="6">
    <location>
        <position position="199"/>
    </location>
</feature>
<gene>
    <name evidence="8" type="primary">ltaE</name>
    <name evidence="8" type="ORF">LFA_0074</name>
</gene>
<sequence>MNIIDFRSDTVTKPSKAMLEVMMRAEVGDDVYGEDPTVNRLEAMIAERAEMEAALFAPSGTQSNLLGIMAHCERGDEYIVGQTAHTYLWEGGGAAVLGSVQPQPLDFEQDGSLNLDKVSMAIKPIDDHHVRSRLLCLENTTQGKVLPLAYLNQVRLFCQQHHLSCHLDGARVFNAAVKLNVELHEISQYVDSISICLSKGLGAPIGSVLCGTKELITKARRWRKVVGGGMRQAGIIAAAGIFALEHHVSRLKEDHDNAHALALGLAEIDELEVDKGTLQTNMLFIKAPNQYAGLWEHLRQHNILFPKRPNPLNIIRLVTHLDITAMDIQYTIDAIKKYYQLS</sequence>
<protein>
    <submittedName>
        <fullName evidence="8">L-threonine aldolase</fullName>
        <ecNumber evidence="8">4.1.2.5</ecNumber>
    </submittedName>
</protein>
<comment type="cofactor">
    <cofactor evidence="1">
        <name>pyridoxal 5'-phosphate</name>
        <dbReference type="ChEBI" id="CHEBI:597326"/>
    </cofactor>
</comment>
<evidence type="ECO:0000313" key="8">
    <source>
        <dbReference type="EMBL" id="CEG55558.1"/>
    </source>
</evidence>
<dbReference type="KEGG" id="lfa:LFA_0074"/>
<dbReference type="GO" id="GO:0006567">
    <property type="term" value="P:L-threonine catabolic process"/>
    <property type="evidence" value="ECO:0007669"/>
    <property type="project" value="TreeGrafter"/>
</dbReference>
<dbReference type="InterPro" id="IPR023603">
    <property type="entry name" value="Low_specificity_L-TA-like"/>
</dbReference>
<dbReference type="EC" id="4.1.2.5" evidence="8"/>
<dbReference type="Gene3D" id="3.90.1150.10">
    <property type="entry name" value="Aspartate Aminotransferase, domain 1"/>
    <property type="match status" value="1"/>
</dbReference>
<dbReference type="SUPFAM" id="SSF53383">
    <property type="entry name" value="PLP-dependent transferases"/>
    <property type="match status" value="1"/>
</dbReference>
<dbReference type="EMBL" id="LN614827">
    <property type="protein sequence ID" value="CEG55558.1"/>
    <property type="molecule type" value="Genomic_DNA"/>
</dbReference>
<dbReference type="FunFam" id="3.40.640.10:FF:000030">
    <property type="entry name" value="Low-specificity L-threonine aldolase"/>
    <property type="match status" value="1"/>
</dbReference>
<dbReference type="InterPro" id="IPR001597">
    <property type="entry name" value="ArAA_b-elim_lyase/Thr_aldolase"/>
</dbReference>
<evidence type="ECO:0000256" key="2">
    <source>
        <dbReference type="ARBA" id="ARBA00006966"/>
    </source>
</evidence>
<dbReference type="PANTHER" id="PTHR48097">
    <property type="entry name" value="L-THREONINE ALDOLASE-RELATED"/>
    <property type="match status" value="1"/>
</dbReference>
<keyword evidence="9" id="KW-1185">Reference proteome</keyword>
<feature type="domain" description="Aromatic amino acid beta-eliminating lyase/threonine aldolase" evidence="7">
    <location>
        <begin position="5"/>
        <end position="287"/>
    </location>
</feature>
<reference evidence="9" key="1">
    <citation type="submission" date="2014-09" db="EMBL/GenBank/DDBJ databases">
        <authorList>
            <person name="Gomez-Valero L."/>
        </authorList>
    </citation>
    <scope>NUCLEOTIDE SEQUENCE [LARGE SCALE GENOMIC DNA]</scope>
    <source>
        <strain evidence="9">ATCC700992</strain>
    </source>
</reference>
<evidence type="ECO:0000256" key="3">
    <source>
        <dbReference type="ARBA" id="ARBA00011881"/>
    </source>
</evidence>
<comment type="subunit">
    <text evidence="3">Homotetramer.</text>
</comment>
<comment type="similarity">
    <text evidence="2">Belongs to the threonine aldolase family.</text>
</comment>
<dbReference type="RefSeq" id="WP_045094423.1">
    <property type="nucleotide sequence ID" value="NZ_LN614827.1"/>
</dbReference>
<evidence type="ECO:0000256" key="6">
    <source>
        <dbReference type="PIRSR" id="PIRSR017617-1"/>
    </source>
</evidence>
<proteinExistence type="inferred from homology"/>